<dbReference type="PANTHER" id="PTHR35271:SF1">
    <property type="entry name" value="ABC TRANSPORTER, SUBSTRATE-BINDING LIPOPROTEIN"/>
    <property type="match status" value="1"/>
</dbReference>
<gene>
    <name evidence="3" type="ORF">D4A47_01815</name>
</gene>
<evidence type="ECO:0000313" key="3">
    <source>
        <dbReference type="EMBL" id="RLL14742.1"/>
    </source>
</evidence>
<feature type="signal peptide" evidence="2">
    <location>
        <begin position="1"/>
        <end position="19"/>
    </location>
</feature>
<dbReference type="CDD" id="cd06325">
    <property type="entry name" value="PBP1_ABC_unchar_transporter"/>
    <property type="match status" value="1"/>
</dbReference>
<evidence type="ECO:0000256" key="1">
    <source>
        <dbReference type="SAM" id="MobiDB-lite"/>
    </source>
</evidence>
<sequence length="346" mass="35620">MKKLFAMLLTLALSLSLLAGCGSAPSESAAPSDNAAPSEAAPAGDASPESGKKLQVGIVQVMEHPSLDQIRTSFLDEMARLGYGDDKVDYDYQNASGDTSNLNTICQKFAGDQKDLIVAIATPSAQAAASNAPEIPLVFSAVTDPVAAKLVADPDKPDGIITGTSDAIPVDQVFALMQQLTPGVETVGMLYNLGEVNSVSVIEEAKAYCDANNLKYVEANVTNSGEVQQAAQALAGKCQALYSPIDNTVATAMPALAEVAKAAKIPVYVGADSMVIDGGLATIGVNYVQLGNQTAAMAVKVLEGTPVSEIPVETLTNFATVVNTTTAEAIGVTIPDDLLATAQVVE</sequence>
<reference evidence="3 4" key="1">
    <citation type="submission" date="2018-10" db="EMBL/GenBank/DDBJ databases">
        <title>Anaerotruncus faecis sp. nov., isolated from human feces.</title>
        <authorList>
            <person name="Wang Y.-J."/>
        </authorList>
    </citation>
    <scope>NUCLEOTIDE SEQUENCE [LARGE SCALE GENOMIC DNA]</scope>
    <source>
        <strain evidence="3 4">22A2-44</strain>
    </source>
</reference>
<dbReference type="PROSITE" id="PS51257">
    <property type="entry name" value="PROKAR_LIPOPROTEIN"/>
    <property type="match status" value="1"/>
</dbReference>
<dbReference type="InterPro" id="IPR028082">
    <property type="entry name" value="Peripla_BP_I"/>
</dbReference>
<accession>A0A498CUH8</accession>
<keyword evidence="2" id="KW-0732">Signal</keyword>
<feature type="region of interest" description="Disordered" evidence="1">
    <location>
        <begin position="26"/>
        <end position="50"/>
    </location>
</feature>
<feature type="chain" id="PRO_5038597956" evidence="2">
    <location>
        <begin position="20"/>
        <end position="346"/>
    </location>
</feature>
<comment type="caution">
    <text evidence="3">The sequence shown here is derived from an EMBL/GenBank/DDBJ whole genome shotgun (WGS) entry which is preliminary data.</text>
</comment>
<dbReference type="SUPFAM" id="SSF53822">
    <property type="entry name" value="Periplasmic binding protein-like I"/>
    <property type="match status" value="1"/>
</dbReference>
<dbReference type="Pfam" id="PF04392">
    <property type="entry name" value="ABC_sub_bind"/>
    <property type="match status" value="1"/>
</dbReference>
<evidence type="ECO:0000313" key="4">
    <source>
        <dbReference type="Proteomes" id="UP000276301"/>
    </source>
</evidence>
<dbReference type="AlphaFoldDB" id="A0A498CUH8"/>
<proteinExistence type="predicted"/>
<feature type="compositionally biased region" description="Low complexity" evidence="1">
    <location>
        <begin position="26"/>
        <end position="49"/>
    </location>
</feature>
<dbReference type="InterPro" id="IPR007487">
    <property type="entry name" value="ABC_transpt-TYRBP-like"/>
</dbReference>
<dbReference type="RefSeq" id="WP_121585851.1">
    <property type="nucleotide sequence ID" value="NZ_RCHT01000001.1"/>
</dbReference>
<protein>
    <submittedName>
        <fullName evidence="3">ABC transporter substrate-binding protein</fullName>
    </submittedName>
</protein>
<evidence type="ECO:0000256" key="2">
    <source>
        <dbReference type="SAM" id="SignalP"/>
    </source>
</evidence>
<dbReference type="Proteomes" id="UP000276301">
    <property type="component" value="Unassembled WGS sequence"/>
</dbReference>
<dbReference type="Gene3D" id="3.40.50.2300">
    <property type="match status" value="2"/>
</dbReference>
<organism evidence="3 4">
    <name type="scientific">Anaerotruncus massiliensis</name>
    <name type="common">ex Liu et al. 2021</name>
    <dbReference type="NCBI Taxonomy" id="2321404"/>
    <lineage>
        <taxon>Bacteria</taxon>
        <taxon>Bacillati</taxon>
        <taxon>Bacillota</taxon>
        <taxon>Clostridia</taxon>
        <taxon>Eubacteriales</taxon>
        <taxon>Oscillospiraceae</taxon>
        <taxon>Anaerotruncus</taxon>
    </lineage>
</organism>
<name>A0A498CUH8_9FIRM</name>
<dbReference type="PANTHER" id="PTHR35271">
    <property type="entry name" value="ABC TRANSPORTER, SUBSTRATE-BINDING LIPOPROTEIN-RELATED"/>
    <property type="match status" value="1"/>
</dbReference>
<dbReference type="EMBL" id="RCHT01000001">
    <property type="protein sequence ID" value="RLL14742.1"/>
    <property type="molecule type" value="Genomic_DNA"/>
</dbReference>
<keyword evidence="4" id="KW-1185">Reference proteome</keyword>